<dbReference type="EMBL" id="JBHSWW010000699">
    <property type="protein sequence ID" value="MFC6755312.1"/>
    <property type="molecule type" value="Genomic_DNA"/>
</dbReference>
<dbReference type="Pfam" id="PF13523">
    <property type="entry name" value="Acetyltransf_8"/>
    <property type="match status" value="1"/>
</dbReference>
<keyword evidence="1" id="KW-0012">Acyltransferase</keyword>
<keyword evidence="2" id="KW-1185">Reference proteome</keyword>
<feature type="non-terminal residue" evidence="1">
    <location>
        <position position="91"/>
    </location>
</feature>
<dbReference type="InterPro" id="IPR016181">
    <property type="entry name" value="Acyl_CoA_acyltransferase"/>
</dbReference>
<protein>
    <submittedName>
        <fullName evidence="1">GNAT family N-acetyltransferase</fullName>
        <ecNumber evidence="1">2.3.1.-</ecNumber>
    </submittedName>
</protein>
<dbReference type="GO" id="GO:0016746">
    <property type="term" value="F:acyltransferase activity"/>
    <property type="evidence" value="ECO:0007669"/>
    <property type="project" value="UniProtKB-KW"/>
</dbReference>
<comment type="caution">
    <text evidence="1">The sequence shown here is derived from an EMBL/GenBank/DDBJ whole genome shotgun (WGS) entry which is preliminary data.</text>
</comment>
<dbReference type="AlphaFoldDB" id="A0ABD5SK78"/>
<keyword evidence="1" id="KW-0808">Transferase</keyword>
<accession>A0ABD5SK78</accession>
<gene>
    <name evidence="1" type="ORF">ACFQEU_17830</name>
</gene>
<proteinExistence type="predicted"/>
<dbReference type="EC" id="2.3.1.-" evidence="1"/>
<dbReference type="Gene3D" id="3.40.630.30">
    <property type="match status" value="1"/>
</dbReference>
<sequence length="91" mass="10065">MTESFHFATGLGTITFAPFNPDTDHLLIQPWVSQAYAAYWGMQNQTAAEVQANYRALLDKPKVGVFLGLIDGTPKFLIERYAVETDPIAAC</sequence>
<dbReference type="RefSeq" id="WP_379784329.1">
    <property type="nucleotide sequence ID" value="NZ_JBHSWW010000699.1"/>
</dbReference>
<dbReference type="Proteomes" id="UP001596442">
    <property type="component" value="Unassembled WGS sequence"/>
</dbReference>
<evidence type="ECO:0000313" key="1">
    <source>
        <dbReference type="EMBL" id="MFC6755312.1"/>
    </source>
</evidence>
<organism evidence="1 2">
    <name type="scientific">Halorubrum tibetense</name>
    <dbReference type="NCBI Taxonomy" id="175631"/>
    <lineage>
        <taxon>Archaea</taxon>
        <taxon>Methanobacteriati</taxon>
        <taxon>Methanobacteriota</taxon>
        <taxon>Stenosarchaea group</taxon>
        <taxon>Halobacteria</taxon>
        <taxon>Halobacteriales</taxon>
        <taxon>Haloferacaceae</taxon>
        <taxon>Halorubrum</taxon>
    </lineage>
</organism>
<reference evidence="1 2" key="1">
    <citation type="journal article" date="2019" name="Int. J. Syst. Evol. Microbiol.">
        <title>The Global Catalogue of Microorganisms (GCM) 10K type strain sequencing project: providing services to taxonomists for standard genome sequencing and annotation.</title>
        <authorList>
            <consortium name="The Broad Institute Genomics Platform"/>
            <consortium name="The Broad Institute Genome Sequencing Center for Infectious Disease"/>
            <person name="Wu L."/>
            <person name="Ma J."/>
        </authorList>
    </citation>
    <scope>NUCLEOTIDE SEQUENCE [LARGE SCALE GENOMIC DNA]</scope>
    <source>
        <strain evidence="1 2">CGMCC 1.3239</strain>
    </source>
</reference>
<name>A0ABD5SK78_9EURY</name>
<dbReference type="SUPFAM" id="SSF55729">
    <property type="entry name" value="Acyl-CoA N-acyltransferases (Nat)"/>
    <property type="match status" value="1"/>
</dbReference>
<evidence type="ECO:0000313" key="2">
    <source>
        <dbReference type="Proteomes" id="UP001596442"/>
    </source>
</evidence>